<evidence type="ECO:0000259" key="2">
    <source>
        <dbReference type="Pfam" id="PF12697"/>
    </source>
</evidence>
<reference evidence="4" key="1">
    <citation type="submission" date="2023-07" db="EMBL/GenBank/DDBJ databases">
        <title>30 novel species of actinomycetes from the DSMZ collection.</title>
        <authorList>
            <person name="Nouioui I."/>
        </authorList>
    </citation>
    <scope>NUCLEOTIDE SEQUENCE [LARGE SCALE GENOMIC DNA]</scope>
    <source>
        <strain evidence="4">DSM 44743</strain>
    </source>
</reference>
<sequence>MTNEESVRVGGSHGRHSGGEWDRDVPRASSALDHRAPAAERSFGDGVHEVGRLDDGRPREGTPPAGHTAPGASAGPVPAARVEARESTVGDTHRVTSEDGTVIGFGRAGRGRPLVAVHGTTADRDRWRTVLPFLESERCVHTLDRRGRGLSGDAEEYRIEREYEDVAAVVDRVAEDTGTGVDLLGHSYGALCALGAAPGVPGVRRVILYEPPVGFGGQVQDHVMTELESLLAKGRRSDAVAYFFRAVVGMPDRELELLRALPSWRARMATAHTIARELRAADAYRFEPRDVGGLDRPVLLLVGGESPEIFRKGAESIARALPDARVEVLPGQRHIAMDTAPEAFAARVNTFLGV</sequence>
<dbReference type="InterPro" id="IPR000073">
    <property type="entry name" value="AB_hydrolase_1"/>
</dbReference>
<dbReference type="PANTHER" id="PTHR43798">
    <property type="entry name" value="MONOACYLGLYCEROL LIPASE"/>
    <property type="match status" value="1"/>
</dbReference>
<feature type="region of interest" description="Disordered" evidence="1">
    <location>
        <begin position="1"/>
        <end position="80"/>
    </location>
</feature>
<evidence type="ECO:0000256" key="1">
    <source>
        <dbReference type="SAM" id="MobiDB-lite"/>
    </source>
</evidence>
<keyword evidence="4" id="KW-1185">Reference proteome</keyword>
<feature type="compositionally biased region" description="Basic and acidic residues" evidence="1">
    <location>
        <begin position="17"/>
        <end position="60"/>
    </location>
</feature>
<evidence type="ECO:0000313" key="4">
    <source>
        <dbReference type="Proteomes" id="UP001183390"/>
    </source>
</evidence>
<dbReference type="InterPro" id="IPR029058">
    <property type="entry name" value="AB_hydrolase_fold"/>
</dbReference>
<dbReference type="InterPro" id="IPR050266">
    <property type="entry name" value="AB_hydrolase_sf"/>
</dbReference>
<dbReference type="SUPFAM" id="SSF53474">
    <property type="entry name" value="alpha/beta-Hydrolases"/>
    <property type="match status" value="1"/>
</dbReference>
<evidence type="ECO:0000313" key="3">
    <source>
        <dbReference type="EMBL" id="MDT0331749.1"/>
    </source>
</evidence>
<dbReference type="EMBL" id="JAVREP010000027">
    <property type="protein sequence ID" value="MDT0331749.1"/>
    <property type="molecule type" value="Genomic_DNA"/>
</dbReference>
<feature type="domain" description="AB hydrolase-1" evidence="2">
    <location>
        <begin position="114"/>
        <end position="346"/>
    </location>
</feature>
<dbReference type="RefSeq" id="WP_311514214.1">
    <property type="nucleotide sequence ID" value="NZ_JAVREP010000027.1"/>
</dbReference>
<dbReference type="GO" id="GO:0016787">
    <property type="term" value="F:hydrolase activity"/>
    <property type="evidence" value="ECO:0007669"/>
    <property type="project" value="UniProtKB-KW"/>
</dbReference>
<accession>A0ABU2MGR4</accession>
<dbReference type="Pfam" id="PF12697">
    <property type="entry name" value="Abhydrolase_6"/>
    <property type="match status" value="1"/>
</dbReference>
<dbReference type="Proteomes" id="UP001183390">
    <property type="component" value="Unassembled WGS sequence"/>
</dbReference>
<organism evidence="3 4">
    <name type="scientific">Nocardiopsis lambiniae</name>
    <dbReference type="NCBI Taxonomy" id="3075539"/>
    <lineage>
        <taxon>Bacteria</taxon>
        <taxon>Bacillati</taxon>
        <taxon>Actinomycetota</taxon>
        <taxon>Actinomycetes</taxon>
        <taxon>Streptosporangiales</taxon>
        <taxon>Nocardiopsidaceae</taxon>
        <taxon>Nocardiopsis</taxon>
    </lineage>
</organism>
<protein>
    <submittedName>
        <fullName evidence="3">Alpha/beta hydrolase</fullName>
    </submittedName>
</protein>
<keyword evidence="3" id="KW-0378">Hydrolase</keyword>
<comment type="caution">
    <text evidence="3">The sequence shown here is derived from an EMBL/GenBank/DDBJ whole genome shotgun (WGS) entry which is preliminary data.</text>
</comment>
<feature type="compositionally biased region" description="Low complexity" evidence="1">
    <location>
        <begin position="69"/>
        <end position="80"/>
    </location>
</feature>
<name>A0ABU2MGR4_9ACTN</name>
<gene>
    <name evidence="3" type="ORF">RM479_25355</name>
</gene>
<proteinExistence type="predicted"/>
<dbReference type="Gene3D" id="3.40.50.1820">
    <property type="entry name" value="alpha/beta hydrolase"/>
    <property type="match status" value="1"/>
</dbReference>
<dbReference type="PANTHER" id="PTHR43798:SF33">
    <property type="entry name" value="HYDROLASE, PUTATIVE (AFU_ORTHOLOGUE AFUA_2G14860)-RELATED"/>
    <property type="match status" value="1"/>
</dbReference>